<dbReference type="Gene3D" id="1.10.10.10">
    <property type="entry name" value="Winged helix-like DNA-binding domain superfamily/Winged helix DNA-binding domain"/>
    <property type="match status" value="1"/>
</dbReference>
<sequence length="174" mass="19761">MGSEQHSRKLNLYLRHRAELIDYATPIVGDRALAEDVVQDAWLRFSEAGSHDSKTRLIRQPVGYLYRIVRNLALDISRRKIAENLADEARLPEVPDLAVDAGRAMEGREKLKALHRALAELPERERLVFDMHRMQGLTYAEIGVAMGLSQTRAYELVRAALEHCMMTLMDGGHL</sequence>
<proteinExistence type="inferred from homology"/>
<dbReference type="NCBIfam" id="TIGR02937">
    <property type="entry name" value="sigma70-ECF"/>
    <property type="match status" value="1"/>
</dbReference>
<dbReference type="InterPro" id="IPR039425">
    <property type="entry name" value="RNA_pol_sigma-70-like"/>
</dbReference>
<dbReference type="InterPro" id="IPR013249">
    <property type="entry name" value="RNA_pol_sigma70_r4_t2"/>
</dbReference>
<evidence type="ECO:0000259" key="5">
    <source>
        <dbReference type="Pfam" id="PF04542"/>
    </source>
</evidence>
<gene>
    <name evidence="7" type="ORF">GCM10011349_38960</name>
</gene>
<comment type="caution">
    <text evidence="7">The sequence shown here is derived from an EMBL/GenBank/DDBJ whole genome shotgun (WGS) entry which is preliminary data.</text>
</comment>
<dbReference type="Gene3D" id="1.10.1740.10">
    <property type="match status" value="1"/>
</dbReference>
<dbReference type="InterPro" id="IPR036388">
    <property type="entry name" value="WH-like_DNA-bd_sf"/>
</dbReference>
<protein>
    <submittedName>
        <fullName evidence="7">DNA-directed RNA polymerase sigma-70 factor</fullName>
    </submittedName>
</protein>
<dbReference type="PANTHER" id="PTHR43133">
    <property type="entry name" value="RNA POLYMERASE ECF-TYPE SIGMA FACTO"/>
    <property type="match status" value="1"/>
</dbReference>
<reference evidence="8" key="1">
    <citation type="journal article" date="2019" name="Int. J. Syst. Evol. Microbiol.">
        <title>The Global Catalogue of Microorganisms (GCM) 10K type strain sequencing project: providing services to taxonomists for standard genome sequencing and annotation.</title>
        <authorList>
            <consortium name="The Broad Institute Genomics Platform"/>
            <consortium name="The Broad Institute Genome Sequencing Center for Infectious Disease"/>
            <person name="Wu L."/>
            <person name="Ma J."/>
        </authorList>
    </citation>
    <scope>NUCLEOTIDE SEQUENCE [LARGE SCALE GENOMIC DNA]</scope>
    <source>
        <strain evidence="8">CGMCC 1.6784</strain>
    </source>
</reference>
<name>A0ABQ2JZ62_9SPHN</name>
<dbReference type="SUPFAM" id="SSF88946">
    <property type="entry name" value="Sigma2 domain of RNA polymerase sigma factors"/>
    <property type="match status" value="1"/>
</dbReference>
<dbReference type="EMBL" id="BMLK01000024">
    <property type="protein sequence ID" value="GGN58940.1"/>
    <property type="molecule type" value="Genomic_DNA"/>
</dbReference>
<keyword evidence="4" id="KW-0804">Transcription</keyword>
<evidence type="ECO:0000313" key="8">
    <source>
        <dbReference type="Proteomes" id="UP000605099"/>
    </source>
</evidence>
<evidence type="ECO:0000256" key="3">
    <source>
        <dbReference type="ARBA" id="ARBA00023082"/>
    </source>
</evidence>
<keyword evidence="7" id="KW-0240">DNA-directed RNA polymerase</keyword>
<organism evidence="7 8">
    <name type="scientific">Novosphingobium indicum</name>
    <dbReference type="NCBI Taxonomy" id="462949"/>
    <lineage>
        <taxon>Bacteria</taxon>
        <taxon>Pseudomonadati</taxon>
        <taxon>Pseudomonadota</taxon>
        <taxon>Alphaproteobacteria</taxon>
        <taxon>Sphingomonadales</taxon>
        <taxon>Sphingomonadaceae</taxon>
        <taxon>Novosphingobium</taxon>
    </lineage>
</organism>
<dbReference type="SUPFAM" id="SSF88659">
    <property type="entry name" value="Sigma3 and sigma4 domains of RNA polymerase sigma factors"/>
    <property type="match status" value="1"/>
</dbReference>
<dbReference type="Pfam" id="PF04542">
    <property type="entry name" value="Sigma70_r2"/>
    <property type="match status" value="1"/>
</dbReference>
<evidence type="ECO:0000256" key="1">
    <source>
        <dbReference type="ARBA" id="ARBA00010641"/>
    </source>
</evidence>
<dbReference type="InterPro" id="IPR013324">
    <property type="entry name" value="RNA_pol_sigma_r3/r4-like"/>
</dbReference>
<evidence type="ECO:0000313" key="7">
    <source>
        <dbReference type="EMBL" id="GGN58940.1"/>
    </source>
</evidence>
<dbReference type="InterPro" id="IPR013325">
    <property type="entry name" value="RNA_pol_sigma_r2"/>
</dbReference>
<keyword evidence="3" id="KW-0731">Sigma factor</keyword>
<evidence type="ECO:0000256" key="2">
    <source>
        <dbReference type="ARBA" id="ARBA00023015"/>
    </source>
</evidence>
<feature type="domain" description="RNA polymerase sigma factor 70 region 4 type 2" evidence="6">
    <location>
        <begin position="112"/>
        <end position="164"/>
    </location>
</feature>
<dbReference type="CDD" id="cd06171">
    <property type="entry name" value="Sigma70_r4"/>
    <property type="match status" value="1"/>
</dbReference>
<comment type="similarity">
    <text evidence="1">Belongs to the sigma-70 factor family. ECF subfamily.</text>
</comment>
<dbReference type="Proteomes" id="UP000605099">
    <property type="component" value="Unassembled WGS sequence"/>
</dbReference>
<dbReference type="PANTHER" id="PTHR43133:SF63">
    <property type="entry name" value="RNA POLYMERASE SIGMA FACTOR FECI-RELATED"/>
    <property type="match status" value="1"/>
</dbReference>
<dbReference type="InterPro" id="IPR014284">
    <property type="entry name" value="RNA_pol_sigma-70_dom"/>
</dbReference>
<dbReference type="InterPro" id="IPR007627">
    <property type="entry name" value="RNA_pol_sigma70_r2"/>
</dbReference>
<evidence type="ECO:0000259" key="6">
    <source>
        <dbReference type="Pfam" id="PF08281"/>
    </source>
</evidence>
<keyword evidence="8" id="KW-1185">Reference proteome</keyword>
<evidence type="ECO:0000256" key="4">
    <source>
        <dbReference type="ARBA" id="ARBA00023163"/>
    </source>
</evidence>
<dbReference type="GO" id="GO:0000428">
    <property type="term" value="C:DNA-directed RNA polymerase complex"/>
    <property type="evidence" value="ECO:0007669"/>
    <property type="project" value="UniProtKB-KW"/>
</dbReference>
<accession>A0ABQ2JZ62</accession>
<feature type="domain" description="RNA polymerase sigma-70 region 2" evidence="5">
    <location>
        <begin position="12"/>
        <end position="80"/>
    </location>
</feature>
<dbReference type="Pfam" id="PF08281">
    <property type="entry name" value="Sigma70_r4_2"/>
    <property type="match status" value="1"/>
</dbReference>
<keyword evidence="2" id="KW-0805">Transcription regulation</keyword>